<dbReference type="AlphaFoldDB" id="A0A5E4VI88"/>
<dbReference type="RefSeq" id="WP_150669340.1">
    <property type="nucleotide sequence ID" value="NZ_CABPSB010000008.1"/>
</dbReference>
<reference evidence="4 5" key="1">
    <citation type="submission" date="2019-08" db="EMBL/GenBank/DDBJ databases">
        <authorList>
            <person name="Peeters C."/>
        </authorList>
    </citation>
    <scope>NUCLEOTIDE SEQUENCE [LARGE SCALE GENOMIC DNA]</scope>
    <source>
        <strain evidence="4 5">LMG 31108</strain>
    </source>
</reference>
<evidence type="ECO:0000313" key="4">
    <source>
        <dbReference type="EMBL" id="VVE12038.1"/>
    </source>
</evidence>
<dbReference type="PANTHER" id="PTHR31250">
    <property type="entry name" value="IQ DOMAIN-CONTAINING PROTEIN IQM3"/>
    <property type="match status" value="1"/>
</dbReference>
<dbReference type="GO" id="GO:0005737">
    <property type="term" value="C:cytoplasm"/>
    <property type="evidence" value="ECO:0007669"/>
    <property type="project" value="UniProtKB-SubCell"/>
</dbReference>
<name>A0A5E4VI88_9BURK</name>
<dbReference type="PANTHER" id="PTHR31250:SF27">
    <property type="entry name" value="IQ DOMAIN-CONTAINING PROTEIN IQM5"/>
    <property type="match status" value="1"/>
</dbReference>
<organism evidence="4 5">
    <name type="scientific">Pandoraea anhela</name>
    <dbReference type="NCBI Taxonomy" id="2508295"/>
    <lineage>
        <taxon>Bacteria</taxon>
        <taxon>Pseudomonadati</taxon>
        <taxon>Pseudomonadota</taxon>
        <taxon>Betaproteobacteria</taxon>
        <taxon>Burkholderiales</taxon>
        <taxon>Burkholderiaceae</taxon>
        <taxon>Pandoraea</taxon>
    </lineage>
</organism>
<feature type="compositionally biased region" description="Low complexity" evidence="3">
    <location>
        <begin position="17"/>
        <end position="38"/>
    </location>
</feature>
<dbReference type="OrthoDB" id="197187at2"/>
<keyword evidence="5" id="KW-1185">Reference proteome</keyword>
<keyword evidence="2" id="KW-0963">Cytoplasm</keyword>
<evidence type="ECO:0000256" key="2">
    <source>
        <dbReference type="ARBA" id="ARBA00022490"/>
    </source>
</evidence>
<feature type="region of interest" description="Disordered" evidence="3">
    <location>
        <begin position="1"/>
        <end position="61"/>
    </location>
</feature>
<protein>
    <submittedName>
        <fullName evidence="4">Uncharacterized protein</fullName>
    </submittedName>
</protein>
<comment type="subcellular location">
    <subcellularLocation>
        <location evidence="1">Cytoplasm</location>
    </subcellularLocation>
</comment>
<evidence type="ECO:0000313" key="5">
    <source>
        <dbReference type="Proteomes" id="UP000406256"/>
    </source>
</evidence>
<accession>A0A5E4VI88</accession>
<dbReference type="Proteomes" id="UP000406256">
    <property type="component" value="Unassembled WGS sequence"/>
</dbReference>
<dbReference type="InterPro" id="IPR044159">
    <property type="entry name" value="IQM"/>
</dbReference>
<gene>
    <name evidence="4" type="ORF">PAN31108_02676</name>
</gene>
<evidence type="ECO:0000256" key="3">
    <source>
        <dbReference type="SAM" id="MobiDB-lite"/>
    </source>
</evidence>
<proteinExistence type="predicted"/>
<dbReference type="EMBL" id="CABPSB010000008">
    <property type="protein sequence ID" value="VVE12038.1"/>
    <property type="molecule type" value="Genomic_DNA"/>
</dbReference>
<sequence>MKLSSKLTTLFSKPESSTDSKAAASTSTASNAAASTSAQLSHLRPAPKSGNGAAPRQPHSLTIARPTTFPVRAEQQATHELQVKNGLVYQNNRRFSTGEWEETRFVMGADGKMFADRPDRGDVPFPDNHTSFLRGEPAAAAGELTAHGGVIETMNNFSGHYAPTNNHTKQMLSELESRGVDTTKIKTTAF</sequence>
<evidence type="ECO:0000256" key="1">
    <source>
        <dbReference type="ARBA" id="ARBA00004496"/>
    </source>
</evidence>
<feature type="compositionally biased region" description="Polar residues" evidence="3">
    <location>
        <begin position="1"/>
        <end position="15"/>
    </location>
</feature>